<feature type="domain" description="IrrE N-terminal-like" evidence="1">
    <location>
        <begin position="12"/>
        <end position="101"/>
    </location>
</feature>
<dbReference type="Gene3D" id="1.10.10.2910">
    <property type="match status" value="1"/>
</dbReference>
<evidence type="ECO:0000313" key="3">
    <source>
        <dbReference type="Proteomes" id="UP000617531"/>
    </source>
</evidence>
<sequence length="241" mass="26543">MGDPRFHVWQVAEAFGLPVTTRPGLASSGSLQLIHGRVTILVNEASRARKRFSAAHELAHYLLALEENLPLVEQLRSRKIESYCDRFASHLLLPRGWLLRNAEGVADDLPTAIALSTWADCSVPAVVSALNDRGGWNRRLVSWRKFRSGWRLMSVVGGRRGATPVLADPHMLNVATEAPRVYTLPFVSERGMRDIATELVRRGPYVYGLPREAFSDETSDDQVVAVRRGDASEGGAEAGMG</sequence>
<protein>
    <recommendedName>
        <fullName evidence="1">IrrE N-terminal-like domain-containing protein</fullName>
    </recommendedName>
</protein>
<gene>
    <name evidence="2" type="ORF">GCM10011600_01410</name>
</gene>
<dbReference type="RefSeq" id="WP_191281474.1">
    <property type="nucleotide sequence ID" value="NZ_BNAI01000001.1"/>
</dbReference>
<dbReference type="InterPro" id="IPR052345">
    <property type="entry name" value="Rad_response_metalloprotease"/>
</dbReference>
<comment type="caution">
    <text evidence="2">The sequence shown here is derived from an EMBL/GenBank/DDBJ whole genome shotgun (WGS) entry which is preliminary data.</text>
</comment>
<reference evidence="2" key="2">
    <citation type="submission" date="2020-09" db="EMBL/GenBank/DDBJ databases">
        <authorList>
            <person name="Sun Q."/>
            <person name="Zhou Y."/>
        </authorList>
    </citation>
    <scope>NUCLEOTIDE SEQUENCE</scope>
    <source>
        <strain evidence="2">CGMCC 1.16548</strain>
    </source>
</reference>
<proteinExistence type="predicted"/>
<dbReference type="InterPro" id="IPR010359">
    <property type="entry name" value="IrrE_HExxH"/>
</dbReference>
<dbReference type="Proteomes" id="UP000617531">
    <property type="component" value="Unassembled WGS sequence"/>
</dbReference>
<organism evidence="2 3">
    <name type="scientific">Pseudolysinimonas yzui</name>
    <dbReference type="NCBI Taxonomy" id="2708254"/>
    <lineage>
        <taxon>Bacteria</taxon>
        <taxon>Bacillati</taxon>
        <taxon>Actinomycetota</taxon>
        <taxon>Actinomycetes</taxon>
        <taxon>Micrococcales</taxon>
        <taxon>Microbacteriaceae</taxon>
        <taxon>Pseudolysinimonas</taxon>
    </lineage>
</organism>
<name>A0A8J3GMM2_9MICO</name>
<evidence type="ECO:0000313" key="2">
    <source>
        <dbReference type="EMBL" id="GHF04670.1"/>
    </source>
</evidence>
<keyword evidence="3" id="KW-1185">Reference proteome</keyword>
<dbReference type="Pfam" id="PF06114">
    <property type="entry name" value="Peptidase_M78"/>
    <property type="match status" value="1"/>
</dbReference>
<reference evidence="2" key="1">
    <citation type="journal article" date="2014" name="Int. J. Syst. Evol. Microbiol.">
        <title>Complete genome sequence of Corynebacterium casei LMG S-19264T (=DSM 44701T), isolated from a smear-ripened cheese.</title>
        <authorList>
            <consortium name="US DOE Joint Genome Institute (JGI-PGF)"/>
            <person name="Walter F."/>
            <person name="Albersmeier A."/>
            <person name="Kalinowski J."/>
            <person name="Ruckert C."/>
        </authorList>
    </citation>
    <scope>NUCLEOTIDE SEQUENCE</scope>
    <source>
        <strain evidence="2">CGMCC 1.16548</strain>
    </source>
</reference>
<dbReference type="PANTHER" id="PTHR43236">
    <property type="entry name" value="ANTITOXIN HIGA1"/>
    <property type="match status" value="1"/>
</dbReference>
<dbReference type="AlphaFoldDB" id="A0A8J3GMM2"/>
<evidence type="ECO:0000259" key="1">
    <source>
        <dbReference type="Pfam" id="PF06114"/>
    </source>
</evidence>
<dbReference type="EMBL" id="BNAI01000001">
    <property type="protein sequence ID" value="GHF04670.1"/>
    <property type="molecule type" value="Genomic_DNA"/>
</dbReference>
<dbReference type="PANTHER" id="PTHR43236:SF1">
    <property type="entry name" value="BLL7220 PROTEIN"/>
    <property type="match status" value="1"/>
</dbReference>
<accession>A0A8J3GMM2</accession>